<proteinExistence type="predicted"/>
<feature type="compositionally biased region" description="Low complexity" evidence="1">
    <location>
        <begin position="39"/>
        <end position="61"/>
    </location>
</feature>
<name>A0A1V3C060_9ACTN</name>
<evidence type="ECO:0000256" key="1">
    <source>
        <dbReference type="SAM" id="MobiDB-lite"/>
    </source>
</evidence>
<feature type="signal peptide" evidence="2">
    <location>
        <begin position="1"/>
        <end position="21"/>
    </location>
</feature>
<reference evidence="4" key="1">
    <citation type="submission" date="2016-08" db="EMBL/GenBank/DDBJ databases">
        <authorList>
            <person name="Tokovenko B."/>
            <person name="Kalinowski J."/>
        </authorList>
    </citation>
    <scope>NUCLEOTIDE SEQUENCE [LARGE SCALE GENOMIC DNA]</scope>
    <source>
        <strain evidence="4">UTMC102</strain>
    </source>
</reference>
<dbReference type="EMBL" id="MCOK01000001">
    <property type="protein sequence ID" value="OOC53740.1"/>
    <property type="molecule type" value="Genomic_DNA"/>
</dbReference>
<sequence length="207" mass="21410">MRRHIPLFLSLPLLLALTACGPEGTVSVEEPNPTPQGQETPSETPSVSESPSGEPSAGAAPDQAPEGEPSSGVTPEGTPPSGGTPEEAFSESHSVSFPVGAYRHEYEGEADVVYTVAGVSSSGSGRVDFTLEVEVPDLERVLGLNNLEAVCETGAGEVAVESTDPPSEAEAGSHTFPMWCDVAPGTEELRIIIRHGGEEMVFDGPVG</sequence>
<dbReference type="OrthoDB" id="3430469at2"/>
<feature type="region of interest" description="Disordered" evidence="1">
    <location>
        <begin position="25"/>
        <end position="93"/>
    </location>
</feature>
<evidence type="ECO:0000313" key="3">
    <source>
        <dbReference type="EMBL" id="OOC53740.1"/>
    </source>
</evidence>
<evidence type="ECO:0000256" key="2">
    <source>
        <dbReference type="SAM" id="SignalP"/>
    </source>
</evidence>
<evidence type="ECO:0008006" key="5">
    <source>
        <dbReference type="Google" id="ProtNLM"/>
    </source>
</evidence>
<dbReference type="RefSeq" id="WP_077690128.1">
    <property type="nucleotide sequence ID" value="NZ_MCOK01000001.1"/>
</dbReference>
<dbReference type="Proteomes" id="UP000189004">
    <property type="component" value="Unassembled WGS sequence"/>
</dbReference>
<keyword evidence="4" id="KW-1185">Reference proteome</keyword>
<evidence type="ECO:0000313" key="4">
    <source>
        <dbReference type="Proteomes" id="UP000189004"/>
    </source>
</evidence>
<gene>
    <name evidence="3" type="ORF">NOSIN_07950</name>
</gene>
<feature type="compositionally biased region" description="Low complexity" evidence="1">
    <location>
        <begin position="69"/>
        <end position="87"/>
    </location>
</feature>
<keyword evidence="2" id="KW-0732">Signal</keyword>
<protein>
    <recommendedName>
        <fullName evidence="5">Lipoprotein</fullName>
    </recommendedName>
</protein>
<organism evidence="3 4">
    <name type="scientific">Nocardiopsis sinuspersici</name>
    <dbReference type="NCBI Taxonomy" id="501010"/>
    <lineage>
        <taxon>Bacteria</taxon>
        <taxon>Bacillati</taxon>
        <taxon>Actinomycetota</taxon>
        <taxon>Actinomycetes</taxon>
        <taxon>Streptosporangiales</taxon>
        <taxon>Nocardiopsidaceae</taxon>
        <taxon>Nocardiopsis</taxon>
    </lineage>
</organism>
<accession>A0A1V3C060</accession>
<comment type="caution">
    <text evidence="3">The sequence shown here is derived from an EMBL/GenBank/DDBJ whole genome shotgun (WGS) entry which is preliminary data.</text>
</comment>
<dbReference type="AlphaFoldDB" id="A0A1V3C060"/>
<dbReference type="PROSITE" id="PS51257">
    <property type="entry name" value="PROKAR_LIPOPROTEIN"/>
    <property type="match status" value="1"/>
</dbReference>
<dbReference type="STRING" id="501010.NOSIN_07950"/>
<feature type="chain" id="PRO_5038480089" description="Lipoprotein" evidence="2">
    <location>
        <begin position="22"/>
        <end position="207"/>
    </location>
</feature>